<protein>
    <submittedName>
        <fullName evidence="1">Uncharacterized protein</fullName>
    </submittedName>
</protein>
<name>A0ACC2GP07_DALPE</name>
<dbReference type="EMBL" id="CM055738">
    <property type="protein sequence ID" value="KAJ8005226.1"/>
    <property type="molecule type" value="Genomic_DNA"/>
</dbReference>
<evidence type="ECO:0000313" key="2">
    <source>
        <dbReference type="Proteomes" id="UP001157502"/>
    </source>
</evidence>
<sequence>MAFYNTFHTVLVLTLAGVLTAGGYVSPSISHAGGVRAGYETTFTCKSANCIPQCAYSWTLKGRTFNGSALAWTPGGLDSIVRLQCDAFNTESGSSRSIVTIIEVTNPVSVRPSPALSLPVLNQSFILDCTGSFPGLPVLWYKDGQAVAPDASLGLVKHNTSLEFNSLLTSDSGFYQCEATMATLAQSKVISLGYLLSFDHWSVSISGPDTVFPGTQYTFTCKTNCNINVDCSIRWPLRGTILTSTYFSVSRNIVKWIPIVPGMVQNLTCVVENTAFGRFAEVTKAVKIKGSTTSGSEKVRLSGVIQLIFFVGLLFLLDS</sequence>
<reference evidence="1" key="1">
    <citation type="submission" date="2021-05" db="EMBL/GenBank/DDBJ databases">
        <authorList>
            <person name="Pan Q."/>
            <person name="Jouanno E."/>
            <person name="Zahm M."/>
            <person name="Klopp C."/>
            <person name="Cabau C."/>
            <person name="Louis A."/>
            <person name="Berthelot C."/>
            <person name="Parey E."/>
            <person name="Roest Crollius H."/>
            <person name="Montfort J."/>
            <person name="Robinson-Rechavi M."/>
            <person name="Bouchez O."/>
            <person name="Lampietro C."/>
            <person name="Lopez Roques C."/>
            <person name="Donnadieu C."/>
            <person name="Postlethwait J."/>
            <person name="Bobe J."/>
            <person name="Dillon D."/>
            <person name="Chandos A."/>
            <person name="von Hippel F."/>
            <person name="Guiguen Y."/>
        </authorList>
    </citation>
    <scope>NUCLEOTIDE SEQUENCE</scope>
    <source>
        <strain evidence="1">YG-Jan2019</strain>
    </source>
</reference>
<keyword evidence="2" id="KW-1185">Reference proteome</keyword>
<accession>A0ACC2GP07</accession>
<comment type="caution">
    <text evidence="1">The sequence shown here is derived from an EMBL/GenBank/DDBJ whole genome shotgun (WGS) entry which is preliminary data.</text>
</comment>
<evidence type="ECO:0000313" key="1">
    <source>
        <dbReference type="EMBL" id="KAJ8005226.1"/>
    </source>
</evidence>
<organism evidence="1 2">
    <name type="scientific">Dallia pectoralis</name>
    <name type="common">Alaska blackfish</name>
    <dbReference type="NCBI Taxonomy" id="75939"/>
    <lineage>
        <taxon>Eukaryota</taxon>
        <taxon>Metazoa</taxon>
        <taxon>Chordata</taxon>
        <taxon>Craniata</taxon>
        <taxon>Vertebrata</taxon>
        <taxon>Euteleostomi</taxon>
        <taxon>Actinopterygii</taxon>
        <taxon>Neopterygii</taxon>
        <taxon>Teleostei</taxon>
        <taxon>Protacanthopterygii</taxon>
        <taxon>Esociformes</taxon>
        <taxon>Umbridae</taxon>
        <taxon>Dallia</taxon>
    </lineage>
</organism>
<gene>
    <name evidence="1" type="ORF">DPEC_G00144440</name>
</gene>
<proteinExistence type="predicted"/>
<dbReference type="Proteomes" id="UP001157502">
    <property type="component" value="Chromosome 11"/>
</dbReference>